<dbReference type="SUPFAM" id="SSF46785">
    <property type="entry name" value="Winged helix' DNA-binding domain"/>
    <property type="match status" value="1"/>
</dbReference>
<dbReference type="InterPro" id="IPR036390">
    <property type="entry name" value="WH_DNA-bd_sf"/>
</dbReference>
<reference evidence="2" key="1">
    <citation type="submission" date="2010-08" db="EMBL/GenBank/DDBJ databases">
        <authorList>
            <person name="Weinstock G."/>
            <person name="Sodergren E."/>
            <person name="Clifton S."/>
            <person name="Fulton L."/>
            <person name="Fulton B."/>
            <person name="Courtney L."/>
            <person name="Fronick C."/>
            <person name="Harrison M."/>
            <person name="Strong C."/>
            <person name="Farmer C."/>
            <person name="Delahaunty K."/>
            <person name="Markovic C."/>
            <person name="Hall O."/>
            <person name="Minx P."/>
            <person name="Tomlinson C."/>
            <person name="Mitreva M."/>
            <person name="Hou S."/>
            <person name="Chen J."/>
            <person name="Wollam A."/>
            <person name="Pepin K.H."/>
            <person name="Johnson M."/>
            <person name="Bhonagiri V."/>
            <person name="Zhang X."/>
            <person name="Suruliraj S."/>
            <person name="Warren W."/>
            <person name="Chinwalla A."/>
            <person name="Mardis E.R."/>
            <person name="Wilson R.K."/>
        </authorList>
    </citation>
    <scope>NUCLEOTIDE SEQUENCE [LARGE SCALE GENOMIC DNA]</scope>
    <source>
        <strain evidence="2">HL044PA1</strain>
    </source>
</reference>
<organism evidence="2 3">
    <name type="scientific">Cutibacterium modestum HL044PA1</name>
    <dbReference type="NCBI Taxonomy" id="765109"/>
    <lineage>
        <taxon>Bacteria</taxon>
        <taxon>Bacillati</taxon>
        <taxon>Actinomycetota</taxon>
        <taxon>Actinomycetes</taxon>
        <taxon>Propionibacteriales</taxon>
        <taxon>Propionibacteriaceae</taxon>
        <taxon>Cutibacterium</taxon>
        <taxon>Cutibacterium modestum</taxon>
    </lineage>
</organism>
<keyword evidence="3" id="KW-1185">Reference proteome</keyword>
<evidence type="ECO:0000313" key="2">
    <source>
        <dbReference type="EMBL" id="EFS92594.1"/>
    </source>
</evidence>
<dbReference type="InterPro" id="IPR036388">
    <property type="entry name" value="WH-like_DNA-bd_sf"/>
</dbReference>
<sequence length="134" mass="14899">MPAWVSLGSVDHLALADHQNRTTHVMFSARIGAMKSSRLLSILLLLQTHERMTSQELTRRFEVSPRTILRDVEALPAAGVPIHTVARSCWTAGLGWTSLVSIRESFSCSLSRGWTPTFLSRSGCRQSTPAPRRK</sequence>
<evidence type="ECO:0000313" key="3">
    <source>
        <dbReference type="Proteomes" id="UP000003179"/>
    </source>
</evidence>
<dbReference type="Pfam" id="PF08279">
    <property type="entry name" value="HTH_11"/>
    <property type="match status" value="1"/>
</dbReference>
<gene>
    <name evidence="2" type="ORF">HMPREF9607_01124</name>
</gene>
<dbReference type="InterPro" id="IPR013196">
    <property type="entry name" value="HTH_11"/>
</dbReference>
<protein>
    <submittedName>
        <fullName evidence="2">HTH domain protein</fullName>
    </submittedName>
</protein>
<proteinExistence type="predicted"/>
<dbReference type="Gene3D" id="1.10.10.10">
    <property type="entry name" value="Winged helix-like DNA-binding domain superfamily/Winged helix DNA-binding domain"/>
    <property type="match status" value="1"/>
</dbReference>
<name>A0ABN0C5U5_9ACTN</name>
<dbReference type="EMBL" id="ADZU01000019">
    <property type="protein sequence ID" value="EFS92594.1"/>
    <property type="molecule type" value="Genomic_DNA"/>
</dbReference>
<feature type="domain" description="Helix-turn-helix type 11" evidence="1">
    <location>
        <begin position="38"/>
        <end position="87"/>
    </location>
</feature>
<comment type="caution">
    <text evidence="2">The sequence shown here is derived from an EMBL/GenBank/DDBJ whole genome shotgun (WGS) entry which is preliminary data.</text>
</comment>
<accession>A0ABN0C5U5</accession>
<evidence type="ECO:0000259" key="1">
    <source>
        <dbReference type="Pfam" id="PF08279"/>
    </source>
</evidence>
<dbReference type="Proteomes" id="UP000003179">
    <property type="component" value="Unassembled WGS sequence"/>
</dbReference>